<dbReference type="OrthoDB" id="5195420at2"/>
<protein>
    <recommendedName>
        <fullName evidence="1">Allene oxide cyclase barrel-like domain-containing protein</fullName>
    </recommendedName>
</protein>
<sequence length="128" mass="13511">MATPIRLVSRRTRSTLPDMPTVGSTYVVLSDLFDDRGDAAGRGFATCSIVDVTAAGPVVAATMVLRLADGEIHYQRVFDRFGAYPRSGTGAILGGTGAYRDVLGEVEATWPDADQVDVVIHQVAGARG</sequence>
<dbReference type="InterPro" id="IPR044859">
    <property type="entry name" value="Allene_oxi_cyc_Dirigent"/>
</dbReference>
<dbReference type="InterPro" id="IPR041013">
    <property type="entry name" value="AOC-like"/>
</dbReference>
<evidence type="ECO:0000313" key="2">
    <source>
        <dbReference type="EMBL" id="SDD96834.1"/>
    </source>
</evidence>
<dbReference type="Gene3D" id="2.40.480.10">
    <property type="entry name" value="Allene oxide cyclase-like"/>
    <property type="match status" value="1"/>
</dbReference>
<dbReference type="Proteomes" id="UP000199501">
    <property type="component" value="Unassembled WGS sequence"/>
</dbReference>
<keyword evidence="3" id="KW-1185">Reference proteome</keyword>
<reference evidence="3" key="1">
    <citation type="submission" date="2016-10" db="EMBL/GenBank/DDBJ databases">
        <authorList>
            <person name="Varghese N."/>
            <person name="Submissions S."/>
        </authorList>
    </citation>
    <scope>NUCLEOTIDE SEQUENCE [LARGE SCALE GENOMIC DNA]</scope>
    <source>
        <strain evidence="3">IBRC-M 10403</strain>
    </source>
</reference>
<accession>A0A1G6Z269</accession>
<evidence type="ECO:0000259" key="1">
    <source>
        <dbReference type="Pfam" id="PF18678"/>
    </source>
</evidence>
<dbReference type="Pfam" id="PF18678">
    <property type="entry name" value="AOC_like"/>
    <property type="match status" value="1"/>
</dbReference>
<organism evidence="2 3">
    <name type="scientific">Actinokineospora iranica</name>
    <dbReference type="NCBI Taxonomy" id="1271860"/>
    <lineage>
        <taxon>Bacteria</taxon>
        <taxon>Bacillati</taxon>
        <taxon>Actinomycetota</taxon>
        <taxon>Actinomycetes</taxon>
        <taxon>Pseudonocardiales</taxon>
        <taxon>Pseudonocardiaceae</taxon>
        <taxon>Actinokineospora</taxon>
    </lineage>
</organism>
<dbReference type="RefSeq" id="WP_091457638.1">
    <property type="nucleotide sequence ID" value="NZ_FMZZ01000025.1"/>
</dbReference>
<dbReference type="AlphaFoldDB" id="A0A1G6Z269"/>
<gene>
    <name evidence="2" type="ORF">SAMN05216174_12522</name>
</gene>
<dbReference type="GO" id="GO:0017000">
    <property type="term" value="P:antibiotic biosynthetic process"/>
    <property type="evidence" value="ECO:0007669"/>
    <property type="project" value="InterPro"/>
</dbReference>
<dbReference type="EMBL" id="FMZZ01000025">
    <property type="protein sequence ID" value="SDD96834.1"/>
    <property type="molecule type" value="Genomic_DNA"/>
</dbReference>
<feature type="domain" description="Allene oxide cyclase barrel-like" evidence="1">
    <location>
        <begin position="18"/>
        <end position="109"/>
    </location>
</feature>
<proteinExistence type="predicted"/>
<evidence type="ECO:0000313" key="3">
    <source>
        <dbReference type="Proteomes" id="UP000199501"/>
    </source>
</evidence>
<name>A0A1G6Z269_9PSEU</name>
<dbReference type="GO" id="GO:0016853">
    <property type="term" value="F:isomerase activity"/>
    <property type="evidence" value="ECO:0007669"/>
    <property type="project" value="InterPro"/>
</dbReference>